<gene>
    <name evidence="2" type="ORF">DXA39_07745</name>
</gene>
<dbReference type="Proteomes" id="UP000261011">
    <property type="component" value="Unassembled WGS sequence"/>
</dbReference>
<feature type="transmembrane region" description="Helical" evidence="1">
    <location>
        <begin position="219"/>
        <end position="242"/>
    </location>
</feature>
<dbReference type="RefSeq" id="WP_117522147.1">
    <property type="nucleotide sequence ID" value="NZ_JAGGLS010000007.1"/>
</dbReference>
<keyword evidence="1" id="KW-1133">Transmembrane helix</keyword>
<keyword evidence="1" id="KW-0472">Membrane</keyword>
<feature type="transmembrane region" description="Helical" evidence="1">
    <location>
        <begin position="111"/>
        <end position="133"/>
    </location>
</feature>
<keyword evidence="3" id="KW-1185">Reference proteome</keyword>
<protein>
    <submittedName>
        <fullName evidence="2">Uncharacterized protein</fullName>
    </submittedName>
</protein>
<evidence type="ECO:0000256" key="1">
    <source>
        <dbReference type="SAM" id="Phobius"/>
    </source>
</evidence>
<dbReference type="EMBL" id="QVEU01000008">
    <property type="protein sequence ID" value="RGB74893.1"/>
    <property type="molecule type" value="Genomic_DNA"/>
</dbReference>
<dbReference type="OrthoDB" id="2136506at2"/>
<evidence type="ECO:0000313" key="3">
    <source>
        <dbReference type="Proteomes" id="UP000261011"/>
    </source>
</evidence>
<feature type="transmembrane region" description="Helical" evidence="1">
    <location>
        <begin position="153"/>
        <end position="175"/>
    </location>
</feature>
<name>A0A3E2TFZ7_9FIRM</name>
<evidence type="ECO:0000313" key="2">
    <source>
        <dbReference type="EMBL" id="RGB74893.1"/>
    </source>
</evidence>
<sequence>MNNLTMPVFKTAYKRKPAKIFMAFGFFPLVLMIISLLPTNFMQIGGMDDSMSFMDFFDLSQSIVFDTVLPLVALIYLVIYSINQEIEKGTLYLFKDIDRGKVIDAKIESVILVYIVFSIITFFSALIAYYLHFKNLSYGSGEFIASNITDRKIMWVSLVGKLYIYIITIVIAVFLSIRFNNSVTLVVTLFFALFSSISNKLGLSKYFFPNSYFNLYSQFGFGKCMLLMTLLLAIYLGIFWTLSRKYFRKLEF</sequence>
<comment type="caution">
    <text evidence="2">The sequence shown here is derived from an EMBL/GenBank/DDBJ whole genome shotgun (WGS) entry which is preliminary data.</text>
</comment>
<feature type="transmembrane region" description="Helical" evidence="1">
    <location>
        <begin position="20"/>
        <end position="39"/>
    </location>
</feature>
<reference evidence="2 3" key="1">
    <citation type="submission" date="2018-08" db="EMBL/GenBank/DDBJ databases">
        <title>A genome reference for cultivated species of the human gut microbiota.</title>
        <authorList>
            <person name="Zou Y."/>
            <person name="Xue W."/>
            <person name="Luo G."/>
        </authorList>
    </citation>
    <scope>NUCLEOTIDE SEQUENCE [LARGE SCALE GENOMIC DNA]</scope>
    <source>
        <strain evidence="2 3">OF01-3</strain>
    </source>
</reference>
<dbReference type="AlphaFoldDB" id="A0A3E2TFZ7"/>
<feature type="transmembrane region" description="Helical" evidence="1">
    <location>
        <begin position="182"/>
        <end position="199"/>
    </location>
</feature>
<organism evidence="2 3">
    <name type="scientific">Anaerococcus nagyae</name>
    <dbReference type="NCBI Taxonomy" id="1755241"/>
    <lineage>
        <taxon>Bacteria</taxon>
        <taxon>Bacillati</taxon>
        <taxon>Bacillota</taxon>
        <taxon>Tissierellia</taxon>
        <taxon>Tissierellales</taxon>
        <taxon>Peptoniphilaceae</taxon>
        <taxon>Anaerococcus</taxon>
    </lineage>
</organism>
<keyword evidence="1" id="KW-0812">Transmembrane</keyword>
<accession>A0A3E2TFZ7</accession>
<feature type="transmembrane region" description="Helical" evidence="1">
    <location>
        <begin position="59"/>
        <end position="79"/>
    </location>
</feature>
<proteinExistence type="predicted"/>